<feature type="domain" description="UspA" evidence="2">
    <location>
        <begin position="16"/>
        <end position="151"/>
    </location>
</feature>
<organism evidence="3 4">
    <name type="scientific">Rhodococcoides corynebacterioides</name>
    <dbReference type="NCBI Taxonomy" id="53972"/>
    <lineage>
        <taxon>Bacteria</taxon>
        <taxon>Bacillati</taxon>
        <taxon>Actinomycetota</taxon>
        <taxon>Actinomycetes</taxon>
        <taxon>Mycobacteriales</taxon>
        <taxon>Nocardiaceae</taxon>
        <taxon>Rhodococcoides</taxon>
    </lineage>
</organism>
<proteinExistence type="inferred from homology"/>
<dbReference type="SUPFAM" id="SSF52402">
    <property type="entry name" value="Adenine nucleotide alpha hydrolases-like"/>
    <property type="match status" value="2"/>
</dbReference>
<dbReference type="Proteomes" id="UP000703038">
    <property type="component" value="Unassembled WGS sequence"/>
</dbReference>
<name>A0ABS2KXJ2_9NOCA</name>
<dbReference type="Gene3D" id="3.40.50.12370">
    <property type="match status" value="1"/>
</dbReference>
<gene>
    <name evidence="3" type="ORF">JOE42_003385</name>
</gene>
<sequence length="313" mass="32636">MSTASMSALVGWLPDDFGHDALGLAARMATTARAAGGAMTVRACTVLPRTWPFPSMAHVDAEYRRWLEERGTDAAARADAAMADLLTPADLGSPSAFFAENAAESAALTAAAATHHADLVVLGSSDGPDDRFTPGSTSETLLHSSAVPLALAPRGARRHTAAVSRISCAYTGTPEATDALYSAAALAVRWNIALRLVAFAPRRSTTFPPFGGYDAEDLVTSQWREQATGMLHSAASDVTSAYPALSPTCAVGSGGDWQHVVDSVELGPEDLLVLGSSRLGPLARVFLGSTASKIVRHSPVPILVVPRGSRFAR</sequence>
<protein>
    <submittedName>
        <fullName evidence="3">Nucleotide-binding universal stress UspA family protein</fullName>
    </submittedName>
</protein>
<dbReference type="RefSeq" id="WP_204869411.1">
    <property type="nucleotide sequence ID" value="NZ_JAFBBK010000001.1"/>
</dbReference>
<keyword evidence="4" id="KW-1185">Reference proteome</keyword>
<dbReference type="CDD" id="cd00293">
    <property type="entry name" value="USP-like"/>
    <property type="match status" value="1"/>
</dbReference>
<dbReference type="PRINTS" id="PR01438">
    <property type="entry name" value="UNVRSLSTRESS"/>
</dbReference>
<reference evidence="3 4" key="1">
    <citation type="submission" date="2021-01" db="EMBL/GenBank/DDBJ databases">
        <title>Genomics of switchgrass bacterial isolates.</title>
        <authorList>
            <person name="Shade A."/>
        </authorList>
    </citation>
    <scope>NUCLEOTIDE SEQUENCE [LARGE SCALE GENOMIC DNA]</scope>
    <source>
        <strain evidence="3 4">PvP111</strain>
    </source>
</reference>
<feature type="domain" description="UspA" evidence="2">
    <location>
        <begin position="165"/>
        <end position="306"/>
    </location>
</feature>
<accession>A0ABS2KXJ2</accession>
<evidence type="ECO:0000313" key="4">
    <source>
        <dbReference type="Proteomes" id="UP000703038"/>
    </source>
</evidence>
<evidence type="ECO:0000313" key="3">
    <source>
        <dbReference type="EMBL" id="MBM7416652.1"/>
    </source>
</evidence>
<evidence type="ECO:0000256" key="1">
    <source>
        <dbReference type="ARBA" id="ARBA00008791"/>
    </source>
</evidence>
<dbReference type="PANTHER" id="PTHR46268">
    <property type="entry name" value="STRESS RESPONSE PROTEIN NHAX"/>
    <property type="match status" value="1"/>
</dbReference>
<comment type="caution">
    <text evidence="3">The sequence shown here is derived from an EMBL/GenBank/DDBJ whole genome shotgun (WGS) entry which is preliminary data.</text>
</comment>
<dbReference type="InterPro" id="IPR006016">
    <property type="entry name" value="UspA"/>
</dbReference>
<comment type="similarity">
    <text evidence="1">Belongs to the universal stress protein A family.</text>
</comment>
<dbReference type="EMBL" id="JAFBBK010000001">
    <property type="protein sequence ID" value="MBM7416652.1"/>
    <property type="molecule type" value="Genomic_DNA"/>
</dbReference>
<dbReference type="InterPro" id="IPR006015">
    <property type="entry name" value="Universal_stress_UspA"/>
</dbReference>
<dbReference type="Pfam" id="PF00582">
    <property type="entry name" value="Usp"/>
    <property type="match status" value="2"/>
</dbReference>
<evidence type="ECO:0000259" key="2">
    <source>
        <dbReference type="Pfam" id="PF00582"/>
    </source>
</evidence>
<dbReference type="PANTHER" id="PTHR46268:SF6">
    <property type="entry name" value="UNIVERSAL STRESS PROTEIN UP12"/>
    <property type="match status" value="1"/>
</dbReference>